<dbReference type="InterPro" id="IPR050205">
    <property type="entry name" value="CDPK_Ser/Thr_kinases"/>
</dbReference>
<dbReference type="PROSITE" id="PS50011">
    <property type="entry name" value="PROTEIN_KINASE_DOM"/>
    <property type="match status" value="1"/>
</dbReference>
<gene>
    <name evidence="8" type="ORF">PGLA2088_LOCUS5378</name>
</gene>
<evidence type="ECO:0000313" key="9">
    <source>
        <dbReference type="Proteomes" id="UP000626109"/>
    </source>
</evidence>
<dbReference type="AlphaFoldDB" id="A0A813IB38"/>
<dbReference type="InterPro" id="IPR000719">
    <property type="entry name" value="Prot_kinase_dom"/>
</dbReference>
<evidence type="ECO:0000313" key="8">
    <source>
        <dbReference type="EMBL" id="CAE8647087.1"/>
    </source>
</evidence>
<feature type="region of interest" description="Disordered" evidence="6">
    <location>
        <begin position="132"/>
        <end position="151"/>
    </location>
</feature>
<dbReference type="SUPFAM" id="SSF56112">
    <property type="entry name" value="Protein kinase-like (PK-like)"/>
    <property type="match status" value="1"/>
</dbReference>
<keyword evidence="2" id="KW-0808">Transferase</keyword>
<dbReference type="Pfam" id="PF00069">
    <property type="entry name" value="Pkinase"/>
    <property type="match status" value="1"/>
</dbReference>
<dbReference type="EMBL" id="CAJNNW010005107">
    <property type="protein sequence ID" value="CAE8647087.1"/>
    <property type="molecule type" value="Genomic_DNA"/>
</dbReference>
<keyword evidence="4" id="KW-0418">Kinase</keyword>
<dbReference type="Proteomes" id="UP000626109">
    <property type="component" value="Unassembled WGS sequence"/>
</dbReference>
<feature type="domain" description="Protein kinase" evidence="7">
    <location>
        <begin position="1"/>
        <end position="114"/>
    </location>
</feature>
<evidence type="ECO:0000256" key="2">
    <source>
        <dbReference type="ARBA" id="ARBA00022679"/>
    </source>
</evidence>
<comment type="caution">
    <text evidence="8">The sequence shown here is derived from an EMBL/GenBank/DDBJ whole genome shotgun (WGS) entry which is preliminary data.</text>
</comment>
<sequence>AKDVLGTDQYIAQEAYDGKYSAASDIFAAGVIGYRLLTSKFPFKSDIFNDEAGENWVGSPKMKEIRKKIVNSKIDWSHRVFLADLQCKDLLSIMLASNEKDRPTAQQALSHVWLTSRGRRKSMVELGDISLPNSIAGNDSDLPKLDRQTSS</sequence>
<protein>
    <recommendedName>
        <fullName evidence="7">Protein kinase domain-containing protein</fullName>
    </recommendedName>
</protein>
<name>A0A813IB38_POLGL</name>
<evidence type="ECO:0000256" key="6">
    <source>
        <dbReference type="SAM" id="MobiDB-lite"/>
    </source>
</evidence>
<dbReference type="GO" id="GO:0004674">
    <property type="term" value="F:protein serine/threonine kinase activity"/>
    <property type="evidence" value="ECO:0007669"/>
    <property type="project" value="UniProtKB-KW"/>
</dbReference>
<keyword evidence="3" id="KW-0547">Nucleotide-binding</keyword>
<evidence type="ECO:0000256" key="4">
    <source>
        <dbReference type="ARBA" id="ARBA00022777"/>
    </source>
</evidence>
<accession>A0A813IB38</accession>
<dbReference type="PANTHER" id="PTHR24349">
    <property type="entry name" value="SERINE/THREONINE-PROTEIN KINASE"/>
    <property type="match status" value="1"/>
</dbReference>
<evidence type="ECO:0000256" key="5">
    <source>
        <dbReference type="ARBA" id="ARBA00022840"/>
    </source>
</evidence>
<dbReference type="InterPro" id="IPR011009">
    <property type="entry name" value="Kinase-like_dom_sf"/>
</dbReference>
<dbReference type="GO" id="GO:0005524">
    <property type="term" value="F:ATP binding"/>
    <property type="evidence" value="ECO:0007669"/>
    <property type="project" value="UniProtKB-KW"/>
</dbReference>
<feature type="compositionally biased region" description="Basic and acidic residues" evidence="6">
    <location>
        <begin position="141"/>
        <end position="151"/>
    </location>
</feature>
<evidence type="ECO:0000259" key="7">
    <source>
        <dbReference type="PROSITE" id="PS50011"/>
    </source>
</evidence>
<organism evidence="8 9">
    <name type="scientific">Polarella glacialis</name>
    <name type="common">Dinoflagellate</name>
    <dbReference type="NCBI Taxonomy" id="89957"/>
    <lineage>
        <taxon>Eukaryota</taxon>
        <taxon>Sar</taxon>
        <taxon>Alveolata</taxon>
        <taxon>Dinophyceae</taxon>
        <taxon>Suessiales</taxon>
        <taxon>Suessiaceae</taxon>
        <taxon>Polarella</taxon>
    </lineage>
</organism>
<feature type="non-terminal residue" evidence="8">
    <location>
        <position position="151"/>
    </location>
</feature>
<proteinExistence type="predicted"/>
<keyword evidence="1" id="KW-0723">Serine/threonine-protein kinase</keyword>
<evidence type="ECO:0000256" key="3">
    <source>
        <dbReference type="ARBA" id="ARBA00022741"/>
    </source>
</evidence>
<keyword evidence="5" id="KW-0067">ATP-binding</keyword>
<reference evidence="8" key="1">
    <citation type="submission" date="2021-02" db="EMBL/GenBank/DDBJ databases">
        <authorList>
            <person name="Dougan E. K."/>
            <person name="Rhodes N."/>
            <person name="Thang M."/>
            <person name="Chan C."/>
        </authorList>
    </citation>
    <scope>NUCLEOTIDE SEQUENCE</scope>
</reference>
<dbReference type="Gene3D" id="1.10.510.10">
    <property type="entry name" value="Transferase(Phosphotransferase) domain 1"/>
    <property type="match status" value="1"/>
</dbReference>
<evidence type="ECO:0000256" key="1">
    <source>
        <dbReference type="ARBA" id="ARBA00022527"/>
    </source>
</evidence>